<organism evidence="4 5">
    <name type="scientific">Pseudomonas spelaei</name>
    <dbReference type="NCBI Taxonomy" id="1055469"/>
    <lineage>
        <taxon>Bacteria</taxon>
        <taxon>Pseudomonadati</taxon>
        <taxon>Pseudomonadota</taxon>
        <taxon>Gammaproteobacteria</taxon>
        <taxon>Pseudomonadales</taxon>
        <taxon>Pseudomonadaceae</taxon>
        <taxon>Pseudomonas</taxon>
    </lineage>
</organism>
<evidence type="ECO:0000256" key="1">
    <source>
        <dbReference type="ARBA" id="ARBA00023098"/>
    </source>
</evidence>
<evidence type="ECO:0000256" key="2">
    <source>
        <dbReference type="PROSITE-ProRule" id="PRU01161"/>
    </source>
</evidence>
<dbReference type="Gene3D" id="3.40.1090.10">
    <property type="entry name" value="Cytosolic phospholipase A2 catalytic domain"/>
    <property type="match status" value="2"/>
</dbReference>
<dbReference type="InterPro" id="IPR049154">
    <property type="entry name" value="ExoU_C"/>
</dbReference>
<keyword evidence="5" id="KW-1185">Reference proteome</keyword>
<keyword evidence="2" id="KW-0442">Lipid degradation</keyword>
<dbReference type="InterPro" id="IPR002641">
    <property type="entry name" value="PNPLA_dom"/>
</dbReference>
<evidence type="ECO:0000259" key="3">
    <source>
        <dbReference type="PROSITE" id="PS51635"/>
    </source>
</evidence>
<dbReference type="Pfam" id="PF20848">
    <property type="entry name" value="ExoU_mid_dom"/>
    <property type="match status" value="1"/>
</dbReference>
<reference evidence="4 5" key="1">
    <citation type="submission" date="2019-11" db="EMBL/GenBank/DDBJ databases">
        <title>Pseudomonas karstica sp. nov. and Pseudomonas spelaei sp. nov. from karst caves.</title>
        <authorList>
            <person name="Zeman M."/>
        </authorList>
    </citation>
    <scope>NUCLEOTIDE SEQUENCE [LARGE SCALE GENOMIC DNA]</scope>
    <source>
        <strain evidence="4 5">CCM 7893</strain>
    </source>
</reference>
<dbReference type="GO" id="GO:0016042">
    <property type="term" value="P:lipid catabolic process"/>
    <property type="evidence" value="ECO:0007669"/>
    <property type="project" value="UniProtKB-UniRule"/>
</dbReference>
<dbReference type="RefSeq" id="WP_155583769.1">
    <property type="nucleotide sequence ID" value="NZ_JBHSTH010000003.1"/>
</dbReference>
<sequence>MKLLNPAPLIPLAPPQRAQGDVNDVVGRGLATALGIGLAPIVQGIGHSAALPLVEGAGERKLTLSRYSNGVVDVALSPPPVTQLVLSGGGAKGVAYSGVVQALEDRHALKEVRVISGSSAGGISAAVLASGMNAKAFDDLLDNLELPDLLNSKNAVLEWLQNASSTLGKVVGHLPGQVGSLSQLLLTLLPRLQSKAAPLEQLVRNESRKAVLAQIADMPRETRPAEVMAIADKLSAGGATTFGDLDVLSRHIPAIKQLNITGTAMFDGRPQLVVFNASLTPDMDIARAAHISGSLPVVFKAPKEQGHGFQEGGEQTAFQDGGLMLNTPVPGFYQRQFPDSALSGTEQLILKFDEDQPAAVRGNIGGALADGFLGVSNTAHNELMSSKLKALKDQTVIIPLKTKIGDFSGMLTGTINFTMPSEVKNYLQELSRVKVDNHLERRAEVREHHQFDSMDSAVLAMDEQMLASVRGGLEKEGSAANVLRFRMEAQQGLEALDKAIASANTGDRLEMTPQLASALRNLDAMASRPDYVEWLGTRLNEAGKPAFQQLLQTSPQQPSKVLLSGIAEMKRRDVAVIAENFTREVIYPSLFRVGQPDANVALLRRVEQDMTKATTSAAFNQVLDNIIENYAARNKPWVTALSATTIEMAKAWRLPDKPVDLRHSQPLNTDH</sequence>
<feature type="active site" description="Proton acceptor" evidence="2">
    <location>
        <position position="320"/>
    </location>
</feature>
<dbReference type="Pfam" id="PF01734">
    <property type="entry name" value="Patatin"/>
    <property type="match status" value="1"/>
</dbReference>
<dbReference type="Pfam" id="PF20983">
    <property type="entry name" value="ExoU_C"/>
    <property type="match status" value="1"/>
</dbReference>
<dbReference type="PANTHER" id="PTHR46394:SF1">
    <property type="entry name" value="PNPLA DOMAIN-CONTAINING PROTEIN"/>
    <property type="match status" value="1"/>
</dbReference>
<dbReference type="InterPro" id="IPR049155">
    <property type="entry name" value="ExoU_mid_dom"/>
</dbReference>
<name>A0A6I3WG17_9PSED</name>
<dbReference type="GO" id="GO:0016787">
    <property type="term" value="F:hydrolase activity"/>
    <property type="evidence" value="ECO:0007669"/>
    <property type="project" value="UniProtKB-UniRule"/>
</dbReference>
<dbReference type="Proteomes" id="UP000438196">
    <property type="component" value="Unassembled WGS sequence"/>
</dbReference>
<comment type="caution">
    <text evidence="4">The sequence shown here is derived from an EMBL/GenBank/DDBJ whole genome shotgun (WGS) entry which is preliminary data.</text>
</comment>
<gene>
    <name evidence="4" type="ORF">GNF76_14170</name>
</gene>
<protein>
    <submittedName>
        <fullName evidence="4">Type III secretion system effector protein exou</fullName>
    </submittedName>
</protein>
<accession>A0A6I3WG17</accession>
<proteinExistence type="predicted"/>
<dbReference type="AlphaFoldDB" id="A0A6I3WG17"/>
<feature type="active site" description="Nucleophile" evidence="2">
    <location>
        <position position="119"/>
    </location>
</feature>
<dbReference type="SUPFAM" id="SSF52151">
    <property type="entry name" value="FabD/lysophospholipase-like"/>
    <property type="match status" value="1"/>
</dbReference>
<dbReference type="InterPro" id="IPR052580">
    <property type="entry name" value="Lipid_Hydrolase"/>
</dbReference>
<dbReference type="PROSITE" id="PS51635">
    <property type="entry name" value="PNPLA"/>
    <property type="match status" value="1"/>
</dbReference>
<dbReference type="EMBL" id="WNNK01000010">
    <property type="protein sequence ID" value="MUF05496.1"/>
    <property type="molecule type" value="Genomic_DNA"/>
</dbReference>
<keyword evidence="1 2" id="KW-0443">Lipid metabolism</keyword>
<feature type="short sequence motif" description="DGA/G" evidence="2">
    <location>
        <begin position="320"/>
        <end position="322"/>
    </location>
</feature>
<dbReference type="Gene3D" id="1.20.1050.100">
    <property type="match status" value="1"/>
</dbReference>
<dbReference type="InterPro" id="IPR016035">
    <property type="entry name" value="Acyl_Trfase/lysoPLipase"/>
</dbReference>
<feature type="short sequence motif" description="GXGXXG" evidence="2">
    <location>
        <begin position="88"/>
        <end position="93"/>
    </location>
</feature>
<evidence type="ECO:0000313" key="4">
    <source>
        <dbReference type="EMBL" id="MUF05496.1"/>
    </source>
</evidence>
<dbReference type="PANTHER" id="PTHR46394">
    <property type="entry name" value="ANNEXIN"/>
    <property type="match status" value="1"/>
</dbReference>
<dbReference type="OrthoDB" id="7021815at2"/>
<feature type="short sequence motif" description="GXSXG" evidence="2">
    <location>
        <begin position="117"/>
        <end position="121"/>
    </location>
</feature>
<keyword evidence="2" id="KW-0378">Hydrolase</keyword>
<feature type="domain" description="PNPLA" evidence="3">
    <location>
        <begin position="84"/>
        <end position="333"/>
    </location>
</feature>
<evidence type="ECO:0000313" key="5">
    <source>
        <dbReference type="Proteomes" id="UP000438196"/>
    </source>
</evidence>